<keyword evidence="7" id="KW-1185">Reference proteome</keyword>
<dbReference type="Gene3D" id="3.40.640.10">
    <property type="entry name" value="Type I PLP-dependent aspartate aminotransferase-like (Major domain)"/>
    <property type="match status" value="1"/>
</dbReference>
<keyword evidence="2 4" id="KW-0032">Aminotransferase</keyword>
<feature type="domain" description="Aminotransferase class I/classII large" evidence="5">
    <location>
        <begin position="45"/>
        <end position="377"/>
    </location>
</feature>
<dbReference type="InterPro" id="IPR015422">
    <property type="entry name" value="PyrdxlP-dep_Trfase_small"/>
</dbReference>
<dbReference type="CDD" id="cd00609">
    <property type="entry name" value="AAT_like"/>
    <property type="match status" value="1"/>
</dbReference>
<dbReference type="GO" id="GO:0008483">
    <property type="term" value="F:transaminase activity"/>
    <property type="evidence" value="ECO:0007669"/>
    <property type="project" value="UniProtKB-KW"/>
</dbReference>
<keyword evidence="3 4" id="KW-0808">Transferase</keyword>
<evidence type="ECO:0000256" key="1">
    <source>
        <dbReference type="ARBA" id="ARBA00001933"/>
    </source>
</evidence>
<dbReference type="InterPro" id="IPR015424">
    <property type="entry name" value="PyrdxlP-dep_Trfase"/>
</dbReference>
<evidence type="ECO:0000256" key="4">
    <source>
        <dbReference type="RuleBase" id="RU000481"/>
    </source>
</evidence>
<dbReference type="RefSeq" id="WP_109430262.1">
    <property type="nucleotide sequence ID" value="NZ_MPDK01000007.1"/>
</dbReference>
<dbReference type="PANTHER" id="PTHR42832">
    <property type="entry name" value="AMINO ACID AMINOTRANSFERASE"/>
    <property type="match status" value="1"/>
</dbReference>
<dbReference type="SUPFAM" id="SSF53383">
    <property type="entry name" value="PLP-dependent transferases"/>
    <property type="match status" value="1"/>
</dbReference>
<comment type="cofactor">
    <cofactor evidence="1 4">
        <name>pyridoxal 5'-phosphate</name>
        <dbReference type="ChEBI" id="CHEBI:597326"/>
    </cofactor>
</comment>
<proteinExistence type="inferred from homology"/>
<comment type="similarity">
    <text evidence="4">Belongs to the class-I pyridoxal-phosphate-dependent aminotransferase family.</text>
</comment>
<dbReference type="AlphaFoldDB" id="A0A2U3D9K1"/>
<dbReference type="PANTHER" id="PTHR42832:SF3">
    <property type="entry name" value="L-GLUTAMINE--4-(METHYLSULFANYL)-2-OXOBUTANOATE AMINOTRANSFERASE"/>
    <property type="match status" value="1"/>
</dbReference>
<evidence type="ECO:0000313" key="7">
    <source>
        <dbReference type="Proteomes" id="UP000245380"/>
    </source>
</evidence>
<name>A0A2U3D9K1_SULT2</name>
<evidence type="ECO:0000256" key="3">
    <source>
        <dbReference type="ARBA" id="ARBA00022679"/>
    </source>
</evidence>
<dbReference type="NCBIfam" id="NF004937">
    <property type="entry name" value="PRK06290.1"/>
    <property type="match status" value="1"/>
</dbReference>
<comment type="caution">
    <text evidence="6">The sequence shown here is derived from an EMBL/GenBank/DDBJ whole genome shotgun (WGS) entry which is preliminary data.</text>
</comment>
<protein>
    <recommendedName>
        <fullName evidence="4">Aminotransferase</fullName>
        <ecNumber evidence="4">2.6.1.-</ecNumber>
    </recommendedName>
</protein>
<dbReference type="InterPro" id="IPR015421">
    <property type="entry name" value="PyrdxlP-dep_Trfase_major"/>
</dbReference>
<dbReference type="EC" id="2.6.1.-" evidence="4"/>
<sequence length="411" mass="45472">MDSYIQNLFAERIGGSAFGKETVIYKFEKIKRAKAAALAAHPEVPMIDMGVGEPDERADDGIVDVLAREARKRENRFYSDNGIAEFNEAAAKYLARVYGVVGMDPVKEINHAIGSKPALAMIPSALINPGDVTIMPVPNYPVLGTHTKWLGGEVYTLPLTPENHFLPDLSAIPVEIRKRAKLLYLNYPNNPTGATATRAFFEQVVEFARENQIVVVHDAAYSALTFDGEQPLAFLSVPGAKEVGIELFSLSKAFNMTGWRIAFVAGNELLVKAFATVKDNNDSGQFRAIQKAAIYGLEHPEITEKIAQKYSRRHTQLVAALRELGFDAKKPGGSFFLYTKAPKGIKGGPRFSTAEEFSQFLITEKQISTVPWDDAGAFVRWSVTFEADSEQAEQEVIAEIKRRLSSLEFEF</sequence>
<dbReference type="PROSITE" id="PS00105">
    <property type="entry name" value="AA_TRANSFER_CLASS_1"/>
    <property type="match status" value="1"/>
</dbReference>
<dbReference type="Gene3D" id="3.90.1150.10">
    <property type="entry name" value="Aspartate Aminotransferase, domain 1"/>
    <property type="match status" value="1"/>
</dbReference>
<dbReference type="InterPro" id="IPR050881">
    <property type="entry name" value="LL-DAP_aminotransferase"/>
</dbReference>
<dbReference type="Proteomes" id="UP000245380">
    <property type="component" value="Unassembled WGS sequence"/>
</dbReference>
<organism evidence="6 7">
    <name type="scientific">Sulfoacidibacillus thermotolerans</name>
    <name type="common">Acidibacillus sulfuroxidans</name>
    <dbReference type="NCBI Taxonomy" id="1765684"/>
    <lineage>
        <taxon>Bacteria</taxon>
        <taxon>Bacillati</taxon>
        <taxon>Bacillota</taxon>
        <taxon>Bacilli</taxon>
        <taxon>Bacillales</taxon>
        <taxon>Alicyclobacillaceae</taxon>
        <taxon>Sulfoacidibacillus</taxon>
    </lineage>
</organism>
<reference evidence="6 7" key="1">
    <citation type="submission" date="2016-11" db="EMBL/GenBank/DDBJ databases">
        <title>Comparative genomics of Acidibacillus ferroxidans species.</title>
        <authorList>
            <person name="Oliveira G."/>
            <person name="Nunes G."/>
            <person name="Oliveira R."/>
            <person name="Araujo F."/>
            <person name="Salim A."/>
            <person name="Scholte L."/>
            <person name="Morais D."/>
            <person name="Nancucheo I."/>
            <person name="Johnson D.B."/>
            <person name="Grail B."/>
            <person name="Bittencourt J."/>
            <person name="Valadares R."/>
        </authorList>
    </citation>
    <scope>NUCLEOTIDE SEQUENCE [LARGE SCALE GENOMIC DNA]</scope>
    <source>
        <strain evidence="6 7">Y002</strain>
    </source>
</reference>
<evidence type="ECO:0000313" key="6">
    <source>
        <dbReference type="EMBL" id="PWI57958.1"/>
    </source>
</evidence>
<accession>A0A2U3D9K1</accession>
<evidence type="ECO:0000256" key="2">
    <source>
        <dbReference type="ARBA" id="ARBA00022576"/>
    </source>
</evidence>
<dbReference type="InterPro" id="IPR004838">
    <property type="entry name" value="NHTrfase_class1_PyrdxlP-BS"/>
</dbReference>
<dbReference type="Pfam" id="PF00155">
    <property type="entry name" value="Aminotran_1_2"/>
    <property type="match status" value="1"/>
</dbReference>
<gene>
    <name evidence="6" type="ORF">BM613_06005</name>
</gene>
<evidence type="ECO:0000259" key="5">
    <source>
        <dbReference type="Pfam" id="PF00155"/>
    </source>
</evidence>
<dbReference type="OrthoDB" id="9813612at2"/>
<dbReference type="InterPro" id="IPR004839">
    <property type="entry name" value="Aminotransferase_I/II_large"/>
</dbReference>
<dbReference type="EMBL" id="MPDK01000007">
    <property type="protein sequence ID" value="PWI57958.1"/>
    <property type="molecule type" value="Genomic_DNA"/>
</dbReference>
<dbReference type="GO" id="GO:0030170">
    <property type="term" value="F:pyridoxal phosphate binding"/>
    <property type="evidence" value="ECO:0007669"/>
    <property type="project" value="InterPro"/>
</dbReference>